<gene>
    <name evidence="2" type="ORF">ACH5RR_018158</name>
</gene>
<evidence type="ECO:0000256" key="1">
    <source>
        <dbReference type="SAM" id="MobiDB-lite"/>
    </source>
</evidence>
<dbReference type="InterPro" id="IPR055298">
    <property type="entry name" value="AtLOH3-like"/>
</dbReference>
<dbReference type="PANTHER" id="PTHR11697">
    <property type="entry name" value="GENERAL TRANSCRIPTION FACTOR 2-RELATED ZINC FINGER PROTEIN"/>
    <property type="match status" value="1"/>
</dbReference>
<dbReference type="AlphaFoldDB" id="A0ABD2ZLJ6"/>
<protein>
    <submittedName>
        <fullName evidence="2">Uncharacterized protein</fullName>
    </submittedName>
</protein>
<sequence>MALKTIYSYFNKRGIKILKIQNSSPHTQSSQVDTSTSNFETPSQANASASNLETSTSSLEQVPKKVLRIESKDFDMSSMERDPRKRMSIWNYSPDQQDEVRRAYIKVGPFRHIPENSAKFIDKLDCKFLVSCLVSSSTKRSDQLINARVDEIENLVSSGELETGKCKNQIRNLSRPGDTRWGSYYESLSKKEEVSIREKKEMEVVEKGRGWRGSRNKGGSLTYVSISAKYDTTNAMPIDEYVV</sequence>
<evidence type="ECO:0000313" key="3">
    <source>
        <dbReference type="Proteomes" id="UP001630127"/>
    </source>
</evidence>
<feature type="region of interest" description="Disordered" evidence="1">
    <location>
        <begin position="21"/>
        <end position="59"/>
    </location>
</feature>
<accession>A0ABD2ZLJ6</accession>
<dbReference type="EMBL" id="JBJUIK010000008">
    <property type="protein sequence ID" value="KAL3520009.1"/>
    <property type="molecule type" value="Genomic_DNA"/>
</dbReference>
<dbReference type="Proteomes" id="UP001630127">
    <property type="component" value="Unassembled WGS sequence"/>
</dbReference>
<keyword evidence="3" id="KW-1185">Reference proteome</keyword>
<name>A0ABD2ZLJ6_9GENT</name>
<proteinExistence type="predicted"/>
<evidence type="ECO:0000313" key="2">
    <source>
        <dbReference type="EMBL" id="KAL3520009.1"/>
    </source>
</evidence>
<organism evidence="2 3">
    <name type="scientific">Cinchona calisaya</name>
    <dbReference type="NCBI Taxonomy" id="153742"/>
    <lineage>
        <taxon>Eukaryota</taxon>
        <taxon>Viridiplantae</taxon>
        <taxon>Streptophyta</taxon>
        <taxon>Embryophyta</taxon>
        <taxon>Tracheophyta</taxon>
        <taxon>Spermatophyta</taxon>
        <taxon>Magnoliopsida</taxon>
        <taxon>eudicotyledons</taxon>
        <taxon>Gunneridae</taxon>
        <taxon>Pentapetalae</taxon>
        <taxon>asterids</taxon>
        <taxon>lamiids</taxon>
        <taxon>Gentianales</taxon>
        <taxon>Rubiaceae</taxon>
        <taxon>Cinchonoideae</taxon>
        <taxon>Cinchoneae</taxon>
        <taxon>Cinchona</taxon>
    </lineage>
</organism>
<comment type="caution">
    <text evidence="2">The sequence shown here is derived from an EMBL/GenBank/DDBJ whole genome shotgun (WGS) entry which is preliminary data.</text>
</comment>
<reference evidence="2 3" key="1">
    <citation type="submission" date="2024-11" db="EMBL/GenBank/DDBJ databases">
        <title>A near-complete genome assembly of Cinchona calisaya.</title>
        <authorList>
            <person name="Lian D.C."/>
            <person name="Zhao X.W."/>
            <person name="Wei L."/>
        </authorList>
    </citation>
    <scope>NUCLEOTIDE SEQUENCE [LARGE SCALE GENOMIC DNA]</scope>
    <source>
        <tissue evidence="2">Nenye</tissue>
    </source>
</reference>
<dbReference type="PANTHER" id="PTHR11697:SF230">
    <property type="entry name" value="ZINC FINGER, MYM DOMAIN CONTAINING 1"/>
    <property type="match status" value="1"/>
</dbReference>